<sequence>MGTLLVLAIGTCAVLCREWRRVGEPNDCTATA</sequence>
<keyword evidence="3" id="KW-1185">Reference proteome</keyword>
<dbReference type="Proteomes" id="UP001153292">
    <property type="component" value="Chromosome 11"/>
</dbReference>
<gene>
    <name evidence="2" type="ORF">CHILSU_LOCUS1280</name>
</gene>
<organism evidence="2 3">
    <name type="scientific">Chilo suppressalis</name>
    <name type="common">Asiatic rice borer moth</name>
    <dbReference type="NCBI Taxonomy" id="168631"/>
    <lineage>
        <taxon>Eukaryota</taxon>
        <taxon>Metazoa</taxon>
        <taxon>Ecdysozoa</taxon>
        <taxon>Arthropoda</taxon>
        <taxon>Hexapoda</taxon>
        <taxon>Insecta</taxon>
        <taxon>Pterygota</taxon>
        <taxon>Neoptera</taxon>
        <taxon>Endopterygota</taxon>
        <taxon>Lepidoptera</taxon>
        <taxon>Glossata</taxon>
        <taxon>Ditrysia</taxon>
        <taxon>Pyraloidea</taxon>
        <taxon>Crambidae</taxon>
        <taxon>Crambinae</taxon>
        <taxon>Chilo</taxon>
    </lineage>
</organism>
<protein>
    <submittedName>
        <fullName evidence="2">Uncharacterized protein</fullName>
    </submittedName>
</protein>
<feature type="signal peptide" evidence="1">
    <location>
        <begin position="1"/>
        <end position="16"/>
    </location>
</feature>
<evidence type="ECO:0000313" key="2">
    <source>
        <dbReference type="EMBL" id="CAH0398170.1"/>
    </source>
</evidence>
<evidence type="ECO:0000313" key="3">
    <source>
        <dbReference type="Proteomes" id="UP001153292"/>
    </source>
</evidence>
<accession>A0ABN8AZ33</accession>
<keyword evidence="1" id="KW-0732">Signal</keyword>
<reference evidence="2" key="1">
    <citation type="submission" date="2021-12" db="EMBL/GenBank/DDBJ databases">
        <authorList>
            <person name="King R."/>
        </authorList>
    </citation>
    <scope>NUCLEOTIDE SEQUENCE</scope>
</reference>
<feature type="chain" id="PRO_5046294626" evidence="1">
    <location>
        <begin position="17"/>
        <end position="32"/>
    </location>
</feature>
<name>A0ABN8AZ33_CHISP</name>
<proteinExistence type="predicted"/>
<evidence type="ECO:0000256" key="1">
    <source>
        <dbReference type="SAM" id="SignalP"/>
    </source>
</evidence>
<dbReference type="EMBL" id="OU963904">
    <property type="protein sequence ID" value="CAH0398170.1"/>
    <property type="molecule type" value="Genomic_DNA"/>
</dbReference>